<evidence type="ECO:0000256" key="5">
    <source>
        <dbReference type="ARBA" id="ARBA00023136"/>
    </source>
</evidence>
<dbReference type="EMBL" id="JARBDR010000918">
    <property type="protein sequence ID" value="KAJ8302158.1"/>
    <property type="molecule type" value="Genomic_DNA"/>
</dbReference>
<dbReference type="SUPFAM" id="SSF81321">
    <property type="entry name" value="Family A G protein-coupled receptor-like"/>
    <property type="match status" value="1"/>
</dbReference>
<comment type="caution">
    <text evidence="11">The sequence shown here is derived from an EMBL/GenBank/DDBJ whole genome shotgun (WGS) entry which is preliminary data.</text>
</comment>
<sequence>MNITLSEAEQIYFYENLPTVIYLIFVSVIGTFGNIHTIIIYLLHYKPSHHRIFILFLAFVDIIPCCFLIPDTIVFSLRYRYTLNVDVNCKLLIFFVEAFGLSSVTILTVFSIERYFKICCSVEKHFSCPKIKIVCCLVISGAFFFCIPFLIYFGNDYPMQDSHVWKTCTVLNMYRDKIIFRSYLVTIFGLCILMFITATVAYLLLGCSLYTQNRRSVFENVHEMNNDFDFRPRRHSSFGKPTKTIFMFFMATFISYVFFLSAQITVFLLTYWDSGLMLQSLGRFYGILLRFHYMSHAVNPIVYGFLDIHFRQKCKQLYKCSFVNIPKFSSDRPVDFL</sequence>
<keyword evidence="3 9" id="KW-1133">Transmembrane helix</keyword>
<evidence type="ECO:0000256" key="3">
    <source>
        <dbReference type="ARBA" id="ARBA00022989"/>
    </source>
</evidence>
<dbReference type="Proteomes" id="UP001217089">
    <property type="component" value="Unassembled WGS sequence"/>
</dbReference>
<evidence type="ECO:0000256" key="8">
    <source>
        <dbReference type="RuleBase" id="RU000688"/>
    </source>
</evidence>
<comment type="subcellular location">
    <subcellularLocation>
        <location evidence="1">Membrane</location>
        <topology evidence="1">Multi-pass membrane protein</topology>
    </subcellularLocation>
</comment>
<name>A0ABQ9EFX5_TEGGR</name>
<dbReference type="PANTHER" id="PTHR24243">
    <property type="entry name" value="G-PROTEIN COUPLED RECEPTOR"/>
    <property type="match status" value="1"/>
</dbReference>
<dbReference type="Gene3D" id="1.20.1070.10">
    <property type="entry name" value="Rhodopsin 7-helix transmembrane proteins"/>
    <property type="match status" value="1"/>
</dbReference>
<accession>A0ABQ9EFX5</accession>
<dbReference type="PANTHER" id="PTHR24243:SF224">
    <property type="entry name" value="G-PROTEIN COUPLED RECEPTOR 19-RELATED"/>
    <property type="match status" value="1"/>
</dbReference>
<evidence type="ECO:0000256" key="2">
    <source>
        <dbReference type="ARBA" id="ARBA00022692"/>
    </source>
</evidence>
<dbReference type="PRINTS" id="PR00237">
    <property type="entry name" value="GPCRRHODOPSN"/>
</dbReference>
<evidence type="ECO:0000256" key="6">
    <source>
        <dbReference type="ARBA" id="ARBA00023170"/>
    </source>
</evidence>
<keyword evidence="6 8" id="KW-0675">Receptor</keyword>
<feature type="transmembrane region" description="Helical" evidence="9">
    <location>
        <begin position="133"/>
        <end position="153"/>
    </location>
</feature>
<comment type="similarity">
    <text evidence="8">Belongs to the G-protein coupled receptor 1 family.</text>
</comment>
<dbReference type="PROSITE" id="PS00237">
    <property type="entry name" value="G_PROTEIN_RECEP_F1_1"/>
    <property type="match status" value="1"/>
</dbReference>
<evidence type="ECO:0000313" key="12">
    <source>
        <dbReference type="Proteomes" id="UP001217089"/>
    </source>
</evidence>
<feature type="transmembrane region" description="Helical" evidence="9">
    <location>
        <begin position="20"/>
        <end position="43"/>
    </location>
</feature>
<keyword evidence="12" id="KW-1185">Reference proteome</keyword>
<feature type="transmembrane region" description="Helical" evidence="9">
    <location>
        <begin position="91"/>
        <end position="112"/>
    </location>
</feature>
<feature type="transmembrane region" description="Helical" evidence="9">
    <location>
        <begin position="244"/>
        <end position="272"/>
    </location>
</feature>
<keyword evidence="2 8" id="KW-0812">Transmembrane</keyword>
<proteinExistence type="inferred from homology"/>
<dbReference type="PROSITE" id="PS50262">
    <property type="entry name" value="G_PROTEIN_RECEP_F1_2"/>
    <property type="match status" value="1"/>
</dbReference>
<evidence type="ECO:0000259" key="10">
    <source>
        <dbReference type="PROSITE" id="PS50262"/>
    </source>
</evidence>
<evidence type="ECO:0000256" key="9">
    <source>
        <dbReference type="SAM" id="Phobius"/>
    </source>
</evidence>
<feature type="transmembrane region" description="Helical" evidence="9">
    <location>
        <begin position="284"/>
        <end position="306"/>
    </location>
</feature>
<evidence type="ECO:0000256" key="1">
    <source>
        <dbReference type="ARBA" id="ARBA00004141"/>
    </source>
</evidence>
<keyword evidence="4 8" id="KW-0297">G-protein coupled receptor</keyword>
<dbReference type="CDD" id="cd00637">
    <property type="entry name" value="7tm_classA_rhodopsin-like"/>
    <property type="match status" value="1"/>
</dbReference>
<evidence type="ECO:0000256" key="7">
    <source>
        <dbReference type="ARBA" id="ARBA00023224"/>
    </source>
</evidence>
<dbReference type="Pfam" id="PF00001">
    <property type="entry name" value="7tm_1"/>
    <property type="match status" value="1"/>
</dbReference>
<dbReference type="InterPro" id="IPR000276">
    <property type="entry name" value="GPCR_Rhodpsn"/>
</dbReference>
<reference evidence="11 12" key="1">
    <citation type="submission" date="2022-12" db="EMBL/GenBank/DDBJ databases">
        <title>Chromosome-level genome of Tegillarca granosa.</title>
        <authorList>
            <person name="Kim J."/>
        </authorList>
    </citation>
    <scope>NUCLEOTIDE SEQUENCE [LARGE SCALE GENOMIC DNA]</scope>
    <source>
        <strain evidence="11">Teg-2019</strain>
        <tissue evidence="11">Adductor muscle</tissue>
    </source>
</reference>
<keyword evidence="7 8" id="KW-0807">Transducer</keyword>
<dbReference type="InterPro" id="IPR017452">
    <property type="entry name" value="GPCR_Rhodpsn_7TM"/>
</dbReference>
<gene>
    <name evidence="11" type="ORF">KUTeg_021145</name>
</gene>
<feature type="transmembrane region" description="Helical" evidence="9">
    <location>
        <begin position="183"/>
        <end position="205"/>
    </location>
</feature>
<evidence type="ECO:0000256" key="4">
    <source>
        <dbReference type="ARBA" id="ARBA00023040"/>
    </source>
</evidence>
<keyword evidence="5 9" id="KW-0472">Membrane</keyword>
<organism evidence="11 12">
    <name type="scientific">Tegillarca granosa</name>
    <name type="common">Malaysian cockle</name>
    <name type="synonym">Anadara granosa</name>
    <dbReference type="NCBI Taxonomy" id="220873"/>
    <lineage>
        <taxon>Eukaryota</taxon>
        <taxon>Metazoa</taxon>
        <taxon>Spiralia</taxon>
        <taxon>Lophotrochozoa</taxon>
        <taxon>Mollusca</taxon>
        <taxon>Bivalvia</taxon>
        <taxon>Autobranchia</taxon>
        <taxon>Pteriomorphia</taxon>
        <taxon>Arcoida</taxon>
        <taxon>Arcoidea</taxon>
        <taxon>Arcidae</taxon>
        <taxon>Tegillarca</taxon>
    </lineage>
</organism>
<feature type="transmembrane region" description="Helical" evidence="9">
    <location>
        <begin position="55"/>
        <end position="79"/>
    </location>
</feature>
<evidence type="ECO:0000313" key="11">
    <source>
        <dbReference type="EMBL" id="KAJ8302158.1"/>
    </source>
</evidence>
<protein>
    <recommendedName>
        <fullName evidence="10">G-protein coupled receptors family 1 profile domain-containing protein</fullName>
    </recommendedName>
</protein>
<feature type="domain" description="G-protein coupled receptors family 1 profile" evidence="10">
    <location>
        <begin position="33"/>
        <end position="303"/>
    </location>
</feature>